<dbReference type="GO" id="GO:0008810">
    <property type="term" value="F:cellulase activity"/>
    <property type="evidence" value="ECO:0007669"/>
    <property type="project" value="InterPro"/>
</dbReference>
<dbReference type="AlphaFoldDB" id="A0A1H2JMR2"/>
<feature type="signal peptide" evidence="1">
    <location>
        <begin position="1"/>
        <end position="27"/>
    </location>
</feature>
<accession>A0A1H2JMR2</accession>
<keyword evidence="3" id="KW-1185">Reference proteome</keyword>
<dbReference type="InterPro" id="IPR013783">
    <property type="entry name" value="Ig-like_fold"/>
</dbReference>
<dbReference type="Proteomes" id="UP000182977">
    <property type="component" value="Chromosome I"/>
</dbReference>
<dbReference type="InterPro" id="IPR008928">
    <property type="entry name" value="6-hairpin_glycosidase_sf"/>
</dbReference>
<keyword evidence="1" id="KW-0732">Signal</keyword>
<dbReference type="RefSeq" id="WP_152690631.1">
    <property type="nucleotide sequence ID" value="NZ_KQ061221.1"/>
</dbReference>
<gene>
    <name evidence="2" type="ORF">SAMN04488563_2850</name>
</gene>
<proteinExistence type="predicted"/>
<feature type="chain" id="PRO_5009277653" evidence="1">
    <location>
        <begin position="28"/>
        <end position="922"/>
    </location>
</feature>
<evidence type="ECO:0000313" key="2">
    <source>
        <dbReference type="EMBL" id="SDU57451.1"/>
    </source>
</evidence>
<dbReference type="Gene3D" id="2.60.40.10">
    <property type="entry name" value="Immunoglobulins"/>
    <property type="match status" value="1"/>
</dbReference>
<dbReference type="SUPFAM" id="SSF48208">
    <property type="entry name" value="Six-hairpin glycosidases"/>
    <property type="match status" value="1"/>
</dbReference>
<dbReference type="Gene3D" id="1.50.10.10">
    <property type="match status" value="1"/>
</dbReference>
<evidence type="ECO:0000313" key="3">
    <source>
        <dbReference type="Proteomes" id="UP000182977"/>
    </source>
</evidence>
<sequence length="922" mass="97800">MRIPRRMIALLAVPLIAAGLAAGPASAQEPLFADDFSAGMGGWRAVTGSLDEWTIGGTEFPYTTVDTVAQASGRYITPDPAVVLPESYEIRVRARIDASGASDAVPLNVLTDWTDTSGPRVGNLALQVAGLSTIRMSRPIGAAECVGAAPVLETGQWFDVTLTRANGILAAEINGERVAAVRAGADGGTVGLGVYRSRTSISSIVVSPLDEAAAGHPTQPTGCDWTGPGTPDDEQPVILNQSGFNTDRPKRFTAPKAEDGARFAVVDESGAERYTGEVTGGVGDFSAFRPAAGEGDYRVVVTGTAGEGESAPFGIGPSWLERVSYENAVEFMSGSRCYFGDAAASDVGWHSPRCRWSVMWRDGDTYSFEVPTLIDLFSANPSAFEGMRLEDAVYRGMAYELPADTPEVVRMIAWGVDRMLAHDVNHTLWKGQLAAFLRAYPDLAEWIPVEMYEDVRDYLFPLWGHQPHDRFTSAYDYTPHTADLFQTYTQVGTGKGEFPPGHSIRANLDMYDVALREGRPDAAAYLDAAQRNAAWIVGNLDWTDPLTTKGQRMSEHITVTALVDFLRRYPSEAPAGTAAKITEWATVAVGRSDNLWDFRKYSDDRWTIPSFTGGGGTDPNETGNLAGFAAPALAAASVVDDPALAQRLRELAVAAVDNIFGRNPTGRHASYRAATEQWGFEGAELGWFSEFQGGAGILQGVPGVLDGSPKNAHFPYNPGVGNIGHSEGWVAFNTAWNESLAWLADAETSVRVVDGAVELTAPLDLDTTALDRATVQVRVGSGAPVDLAVQQVSASAAVFRGALDTDALGAEPGDVVTVSYGLGSFTARTSVTVEAADACPAGHPADVTVTFGGVDSGVVNHDRGDGCTFLDVVDARGPFADHGALVRAVRDTSSQWFADGLLTRQESADLLVAAAGSAGGIR</sequence>
<reference evidence="3" key="1">
    <citation type="submission" date="2016-10" db="EMBL/GenBank/DDBJ databases">
        <authorList>
            <person name="Varghese N."/>
            <person name="Submissions S."/>
        </authorList>
    </citation>
    <scope>NUCLEOTIDE SEQUENCE [LARGE SCALE GENOMIC DNA]</scope>
    <source>
        <strain evidence="3">DSM 45079</strain>
    </source>
</reference>
<dbReference type="InterPro" id="IPR012341">
    <property type="entry name" value="6hp_glycosidase-like_sf"/>
</dbReference>
<evidence type="ECO:0000256" key="1">
    <source>
        <dbReference type="SAM" id="SignalP"/>
    </source>
</evidence>
<name>A0A1H2JMR2_9ACTN</name>
<dbReference type="STRING" id="419479.SAMN04488563_2850"/>
<dbReference type="GO" id="GO:0005975">
    <property type="term" value="P:carbohydrate metabolic process"/>
    <property type="evidence" value="ECO:0007669"/>
    <property type="project" value="InterPro"/>
</dbReference>
<dbReference type="EMBL" id="LT629791">
    <property type="protein sequence ID" value="SDU57451.1"/>
    <property type="molecule type" value="Genomic_DNA"/>
</dbReference>
<organism evidence="2 3">
    <name type="scientific">Jiangella alkaliphila</name>
    <dbReference type="NCBI Taxonomy" id="419479"/>
    <lineage>
        <taxon>Bacteria</taxon>
        <taxon>Bacillati</taxon>
        <taxon>Actinomycetota</taxon>
        <taxon>Actinomycetes</taxon>
        <taxon>Jiangellales</taxon>
        <taxon>Jiangellaceae</taxon>
        <taxon>Jiangella</taxon>
    </lineage>
</organism>
<dbReference type="InterPro" id="IPR004197">
    <property type="entry name" value="Cellulase_Ig-like"/>
</dbReference>
<dbReference type="OrthoDB" id="3919754at2"/>
<dbReference type="CDD" id="cd02850">
    <property type="entry name" value="E_set_Cellulase_N"/>
    <property type="match status" value="1"/>
</dbReference>
<protein>
    <submittedName>
        <fullName evidence="2">Uncharacterized protein</fullName>
    </submittedName>
</protein>